<gene>
    <name evidence="1" type="ORF">A1O1_08076</name>
</gene>
<evidence type="ECO:0000313" key="1">
    <source>
        <dbReference type="EMBL" id="EXJ82008.1"/>
    </source>
</evidence>
<dbReference type="OrthoDB" id="3940621at2759"/>
<dbReference type="HOGENOM" id="CLU_054793_0_0_1"/>
<sequence>MDPSTASTPWGDLGRLSGELREKIYQECVRQRSAPALTRASRAIHHELDHYQYEDYVLIFDLNVGPEMPAVSVHGSSSSGGSDSTHITSIDLRSHHARDLDETPAIPFERFKAIHINVHCPDAGDPGQLIQGYQQVTRFLDWLLPQWAERGAVPRGPHDIFPARCNTSLNLPHVHLRFAGSGWTCTGPGDRKGFQHSIHGPRADHLLSRNRDNIYALSFQEGDLMVLMMPFRRIRHARSLAVELPREVGALGLAAAGPALQGLMEQLPRLARSHTDFGLNWDSDSFIMSDENKWHTWLNFRLEALSAKTAAQLRRTQLYYWCDYYATAVIPMYRTGIHDLQRNAVFGTQRNFTRRQIKDINWMITLHSRYVFDSDPTVALADLEHEPVQMSFDQFFPDGIPAAMTLERLVWMLEAINAMPENPPPRTHNILSCPGCRRYREHQQERRETLVGNVDLENSS</sequence>
<protein>
    <submittedName>
        <fullName evidence="1">Uncharacterized protein</fullName>
    </submittedName>
</protein>
<accession>W9XP73</accession>
<organism evidence="1 2">
    <name type="scientific">Capronia coronata CBS 617.96</name>
    <dbReference type="NCBI Taxonomy" id="1182541"/>
    <lineage>
        <taxon>Eukaryota</taxon>
        <taxon>Fungi</taxon>
        <taxon>Dikarya</taxon>
        <taxon>Ascomycota</taxon>
        <taxon>Pezizomycotina</taxon>
        <taxon>Eurotiomycetes</taxon>
        <taxon>Chaetothyriomycetidae</taxon>
        <taxon>Chaetothyriales</taxon>
        <taxon>Herpotrichiellaceae</taxon>
        <taxon>Capronia</taxon>
    </lineage>
</organism>
<dbReference type="RefSeq" id="XP_007727129.1">
    <property type="nucleotide sequence ID" value="XM_007728939.1"/>
</dbReference>
<keyword evidence="2" id="KW-1185">Reference proteome</keyword>
<reference evidence="1 2" key="1">
    <citation type="submission" date="2013-03" db="EMBL/GenBank/DDBJ databases">
        <title>The Genome Sequence of Capronia coronata CBS 617.96.</title>
        <authorList>
            <consortium name="The Broad Institute Genomics Platform"/>
            <person name="Cuomo C."/>
            <person name="de Hoog S."/>
            <person name="Gorbushina A."/>
            <person name="Walker B."/>
            <person name="Young S.K."/>
            <person name="Zeng Q."/>
            <person name="Gargeya S."/>
            <person name="Fitzgerald M."/>
            <person name="Haas B."/>
            <person name="Abouelleil A."/>
            <person name="Allen A.W."/>
            <person name="Alvarado L."/>
            <person name="Arachchi H.M."/>
            <person name="Berlin A.M."/>
            <person name="Chapman S.B."/>
            <person name="Gainer-Dewar J."/>
            <person name="Goldberg J."/>
            <person name="Griggs A."/>
            <person name="Gujja S."/>
            <person name="Hansen M."/>
            <person name="Howarth C."/>
            <person name="Imamovic A."/>
            <person name="Ireland A."/>
            <person name="Larimer J."/>
            <person name="McCowan C."/>
            <person name="Murphy C."/>
            <person name="Pearson M."/>
            <person name="Poon T.W."/>
            <person name="Priest M."/>
            <person name="Roberts A."/>
            <person name="Saif S."/>
            <person name="Shea T."/>
            <person name="Sisk P."/>
            <person name="Sykes S."/>
            <person name="Wortman J."/>
            <person name="Nusbaum C."/>
            <person name="Birren B."/>
        </authorList>
    </citation>
    <scope>NUCLEOTIDE SEQUENCE [LARGE SCALE GENOMIC DNA]</scope>
    <source>
        <strain evidence="1 2">CBS 617.96</strain>
    </source>
</reference>
<comment type="caution">
    <text evidence="1">The sequence shown here is derived from an EMBL/GenBank/DDBJ whole genome shotgun (WGS) entry which is preliminary data.</text>
</comment>
<proteinExistence type="predicted"/>
<dbReference type="Proteomes" id="UP000019484">
    <property type="component" value="Unassembled WGS sequence"/>
</dbReference>
<evidence type="ECO:0000313" key="2">
    <source>
        <dbReference type="Proteomes" id="UP000019484"/>
    </source>
</evidence>
<dbReference type="STRING" id="1182541.W9XP73"/>
<dbReference type="GeneID" id="19162928"/>
<dbReference type="AlphaFoldDB" id="W9XP73"/>
<dbReference type="EMBL" id="AMWN01000007">
    <property type="protein sequence ID" value="EXJ82008.1"/>
    <property type="molecule type" value="Genomic_DNA"/>
</dbReference>
<name>W9XP73_9EURO</name>